<sequence>MAFIMKSVLIAFLMACAVSSTLGRPGDEGFTQAADRAKTTTPMPVMTHQLTIALQNKTKENGASKHNGADLWVTLYGNKATSAKLHLTPKKHDFVPGRTYSFLMAAGKDLGTVRSVVMYWKANSVLITTPKQSLWLEGNVVLRDLSNIPVQYRPTVGPKFEEKKDYLTTKV</sequence>
<organism evidence="4 5">
    <name type="scientific">Ramazzottius varieornatus</name>
    <name type="common">Water bear</name>
    <name type="synonym">Tardigrade</name>
    <dbReference type="NCBI Taxonomy" id="947166"/>
    <lineage>
        <taxon>Eukaryota</taxon>
        <taxon>Metazoa</taxon>
        <taxon>Ecdysozoa</taxon>
        <taxon>Tardigrada</taxon>
        <taxon>Eutardigrada</taxon>
        <taxon>Parachela</taxon>
        <taxon>Hypsibioidea</taxon>
        <taxon>Ramazzottiidae</taxon>
        <taxon>Ramazzottius</taxon>
    </lineage>
</organism>
<dbReference type="Pfam" id="PF01477">
    <property type="entry name" value="PLAT"/>
    <property type="match status" value="1"/>
</dbReference>
<evidence type="ECO:0000313" key="4">
    <source>
        <dbReference type="EMBL" id="GAV01859.1"/>
    </source>
</evidence>
<keyword evidence="2" id="KW-0732">Signal</keyword>
<comment type="caution">
    <text evidence="1">Lacks conserved residue(s) required for the propagation of feature annotation.</text>
</comment>
<dbReference type="PROSITE" id="PS50095">
    <property type="entry name" value="PLAT"/>
    <property type="match status" value="1"/>
</dbReference>
<evidence type="ECO:0000256" key="1">
    <source>
        <dbReference type="PROSITE-ProRule" id="PRU00152"/>
    </source>
</evidence>
<dbReference type="EMBL" id="BDGG01000007">
    <property type="protein sequence ID" value="GAV01859.1"/>
    <property type="molecule type" value="Genomic_DNA"/>
</dbReference>
<dbReference type="InterPro" id="IPR036392">
    <property type="entry name" value="PLAT/LH2_dom_sf"/>
</dbReference>
<dbReference type="AlphaFoldDB" id="A0A1D1VTH0"/>
<dbReference type="Gene3D" id="2.60.60.20">
    <property type="entry name" value="PLAT/LH2 domain"/>
    <property type="match status" value="1"/>
</dbReference>
<feature type="signal peptide" evidence="2">
    <location>
        <begin position="1"/>
        <end position="23"/>
    </location>
</feature>
<gene>
    <name evidence="4" type="primary">RvY_12501-1</name>
    <name evidence="4" type="synonym">RvY_12501.1</name>
    <name evidence="4" type="ORF">RvY_12501</name>
</gene>
<dbReference type="Proteomes" id="UP000186922">
    <property type="component" value="Unassembled WGS sequence"/>
</dbReference>
<feature type="domain" description="PLAT" evidence="3">
    <location>
        <begin position="46"/>
        <end position="171"/>
    </location>
</feature>
<keyword evidence="5" id="KW-1185">Reference proteome</keyword>
<evidence type="ECO:0000259" key="3">
    <source>
        <dbReference type="PROSITE" id="PS50095"/>
    </source>
</evidence>
<reference evidence="4 5" key="1">
    <citation type="journal article" date="2016" name="Nat. Commun.">
        <title>Extremotolerant tardigrade genome and improved radiotolerance of human cultured cells by tardigrade-unique protein.</title>
        <authorList>
            <person name="Hashimoto T."/>
            <person name="Horikawa D.D."/>
            <person name="Saito Y."/>
            <person name="Kuwahara H."/>
            <person name="Kozuka-Hata H."/>
            <person name="Shin-I T."/>
            <person name="Minakuchi Y."/>
            <person name="Ohishi K."/>
            <person name="Motoyama A."/>
            <person name="Aizu T."/>
            <person name="Enomoto A."/>
            <person name="Kondo K."/>
            <person name="Tanaka S."/>
            <person name="Hara Y."/>
            <person name="Koshikawa S."/>
            <person name="Sagara H."/>
            <person name="Miura T."/>
            <person name="Yokobori S."/>
            <person name="Miyagawa K."/>
            <person name="Suzuki Y."/>
            <person name="Kubo T."/>
            <person name="Oyama M."/>
            <person name="Kohara Y."/>
            <person name="Fujiyama A."/>
            <person name="Arakawa K."/>
            <person name="Katayama T."/>
            <person name="Toyoda A."/>
            <person name="Kunieda T."/>
        </authorList>
    </citation>
    <scope>NUCLEOTIDE SEQUENCE [LARGE SCALE GENOMIC DNA]</scope>
    <source>
        <strain evidence="4 5">YOKOZUNA-1</strain>
    </source>
</reference>
<name>A0A1D1VTH0_RAMVA</name>
<proteinExistence type="predicted"/>
<evidence type="ECO:0000313" key="5">
    <source>
        <dbReference type="Proteomes" id="UP000186922"/>
    </source>
</evidence>
<dbReference type="SUPFAM" id="SSF49723">
    <property type="entry name" value="Lipase/lipooxygenase domain (PLAT/LH2 domain)"/>
    <property type="match status" value="1"/>
</dbReference>
<protein>
    <recommendedName>
        <fullName evidence="3">PLAT domain-containing protein</fullName>
    </recommendedName>
</protein>
<accession>A0A1D1VTH0</accession>
<dbReference type="InterPro" id="IPR001024">
    <property type="entry name" value="PLAT/LH2_dom"/>
</dbReference>
<comment type="caution">
    <text evidence="4">The sequence shown here is derived from an EMBL/GenBank/DDBJ whole genome shotgun (WGS) entry which is preliminary data.</text>
</comment>
<feature type="chain" id="PRO_5008898830" description="PLAT domain-containing protein" evidence="2">
    <location>
        <begin position="24"/>
        <end position="171"/>
    </location>
</feature>
<evidence type="ECO:0000256" key="2">
    <source>
        <dbReference type="SAM" id="SignalP"/>
    </source>
</evidence>